<gene>
    <name evidence="1" type="ORF">EFL26_21495</name>
</gene>
<dbReference type="AlphaFoldDB" id="A0A3N0GGY8"/>
<reference evidence="1 2" key="1">
    <citation type="submission" date="2018-11" db="EMBL/GenBank/DDBJ databases">
        <authorList>
            <person name="Li F."/>
        </authorList>
    </citation>
    <scope>NUCLEOTIDE SEQUENCE [LARGE SCALE GENOMIC DNA]</scope>
    <source>
        <strain evidence="1 2">Gsoil 818</strain>
    </source>
</reference>
<organism evidence="1 2">
    <name type="scientific">Nocardioides pocheonensis</name>
    <dbReference type="NCBI Taxonomy" id="661485"/>
    <lineage>
        <taxon>Bacteria</taxon>
        <taxon>Bacillati</taxon>
        <taxon>Actinomycetota</taxon>
        <taxon>Actinomycetes</taxon>
        <taxon>Propionibacteriales</taxon>
        <taxon>Nocardioidaceae</taxon>
        <taxon>Nocardioides</taxon>
    </lineage>
</organism>
<comment type="caution">
    <text evidence="1">The sequence shown here is derived from an EMBL/GenBank/DDBJ whole genome shotgun (WGS) entry which is preliminary data.</text>
</comment>
<name>A0A3N0GGY8_9ACTN</name>
<dbReference type="RefSeq" id="WP_123224965.1">
    <property type="nucleotide sequence ID" value="NZ_RJSF01000047.1"/>
</dbReference>
<evidence type="ECO:0000313" key="1">
    <source>
        <dbReference type="EMBL" id="RNM11734.1"/>
    </source>
</evidence>
<keyword evidence="2" id="KW-1185">Reference proteome</keyword>
<evidence type="ECO:0000313" key="2">
    <source>
        <dbReference type="Proteomes" id="UP000279994"/>
    </source>
</evidence>
<protein>
    <submittedName>
        <fullName evidence="1">Uncharacterized protein</fullName>
    </submittedName>
</protein>
<proteinExistence type="predicted"/>
<dbReference type="EMBL" id="RJSF01000047">
    <property type="protein sequence ID" value="RNM11734.1"/>
    <property type="molecule type" value="Genomic_DNA"/>
</dbReference>
<dbReference type="OrthoDB" id="9954853at2"/>
<sequence length="109" mass="12019">MANKIYHLYPSGAGFSNNTVDYHGTLYAVAAVNNRQARYFAHNDVWATDASQPQGIVEIYQRGAGEPGDHRLWCGCQIFGGLGLQHMEGVRAIRAAMHGHLKECQAHSH</sequence>
<dbReference type="Proteomes" id="UP000279994">
    <property type="component" value="Unassembled WGS sequence"/>
</dbReference>
<accession>A0A3N0GGY8</accession>